<name>A0A0F9CPS9_9ZZZZ</name>
<sequence length="72" mass="8364">MLDCWHPVSRALTGGPPACAEGPPVTHEEKLELDVYYVENRTFLLDVRLMLLTFWNVLFRRDNIYECEKHGG</sequence>
<accession>A0A0F9CPS9</accession>
<dbReference type="EMBL" id="LAZR01032279">
    <property type="protein sequence ID" value="KKL51353.1"/>
    <property type="molecule type" value="Genomic_DNA"/>
</dbReference>
<proteinExistence type="predicted"/>
<organism evidence="1">
    <name type="scientific">marine sediment metagenome</name>
    <dbReference type="NCBI Taxonomy" id="412755"/>
    <lineage>
        <taxon>unclassified sequences</taxon>
        <taxon>metagenomes</taxon>
        <taxon>ecological metagenomes</taxon>
    </lineage>
</organism>
<gene>
    <name evidence="1" type="ORF">LCGC14_2296320</name>
</gene>
<dbReference type="AlphaFoldDB" id="A0A0F9CPS9"/>
<reference evidence="1" key="1">
    <citation type="journal article" date="2015" name="Nature">
        <title>Complex archaea that bridge the gap between prokaryotes and eukaryotes.</title>
        <authorList>
            <person name="Spang A."/>
            <person name="Saw J.H."/>
            <person name="Jorgensen S.L."/>
            <person name="Zaremba-Niedzwiedzka K."/>
            <person name="Martijn J."/>
            <person name="Lind A.E."/>
            <person name="van Eijk R."/>
            <person name="Schleper C."/>
            <person name="Guy L."/>
            <person name="Ettema T.J."/>
        </authorList>
    </citation>
    <scope>NUCLEOTIDE SEQUENCE</scope>
</reference>
<evidence type="ECO:0000313" key="1">
    <source>
        <dbReference type="EMBL" id="KKL51353.1"/>
    </source>
</evidence>
<comment type="caution">
    <text evidence="1">The sequence shown here is derived from an EMBL/GenBank/DDBJ whole genome shotgun (WGS) entry which is preliminary data.</text>
</comment>
<protein>
    <submittedName>
        <fullName evidence="1">Uncharacterized protein</fullName>
    </submittedName>
</protein>